<gene>
    <name evidence="1" type="ORF">SAMN05216469_11293</name>
</gene>
<accession>A0A1H7MPZ1</accession>
<dbReference type="AlphaFoldDB" id="A0A1H7MPZ1"/>
<dbReference type="EMBL" id="FOAT01000012">
    <property type="protein sequence ID" value="SEL13302.1"/>
    <property type="molecule type" value="Genomic_DNA"/>
</dbReference>
<evidence type="ECO:0000313" key="2">
    <source>
        <dbReference type="Proteomes" id="UP000186015"/>
    </source>
</evidence>
<evidence type="ECO:0000313" key="1">
    <source>
        <dbReference type="EMBL" id="SEL13302.1"/>
    </source>
</evidence>
<proteinExistence type="predicted"/>
<sequence length="120" mass="14163">MEKKVDMSRFEKYESPLFHRQTLIETDKWDTKILLDTIKKNGTDAQIIVAMEELSELIKELSKHLRDKGDINHISEEMADVDIMMQQLKIMFGNRPKVSMYRTEKLERLAERLKDDSAGY</sequence>
<evidence type="ECO:0008006" key="3">
    <source>
        <dbReference type="Google" id="ProtNLM"/>
    </source>
</evidence>
<dbReference type="Proteomes" id="UP000186015">
    <property type="component" value="Unassembled WGS sequence"/>
</dbReference>
<name>A0A1H7MPZ1_RUMAL</name>
<dbReference type="OrthoDB" id="1263381at2"/>
<dbReference type="RefSeq" id="WP_081350548.1">
    <property type="nucleotide sequence ID" value="NZ_FOAT01000012.1"/>
</dbReference>
<organism evidence="1 2">
    <name type="scientific">Ruminococcus albus</name>
    <dbReference type="NCBI Taxonomy" id="1264"/>
    <lineage>
        <taxon>Bacteria</taxon>
        <taxon>Bacillati</taxon>
        <taxon>Bacillota</taxon>
        <taxon>Clostridia</taxon>
        <taxon>Eubacteriales</taxon>
        <taxon>Oscillospiraceae</taxon>
        <taxon>Ruminococcus</taxon>
    </lineage>
</organism>
<protein>
    <recommendedName>
        <fullName evidence="3">MazG nucleotide pyrophosphohydrolase domain-containing protein</fullName>
    </recommendedName>
</protein>
<dbReference type="CDD" id="cd11539">
    <property type="entry name" value="NTP-PPase_u2"/>
    <property type="match status" value="1"/>
</dbReference>
<reference evidence="1 2" key="1">
    <citation type="submission" date="2016-10" db="EMBL/GenBank/DDBJ databases">
        <authorList>
            <person name="de Groot N.N."/>
        </authorList>
    </citation>
    <scope>NUCLEOTIDE SEQUENCE [LARGE SCALE GENOMIC DNA]</scope>
    <source>
        <strain evidence="1 2">KH2T6</strain>
    </source>
</reference>